<gene>
    <name evidence="2" type="ORF">ODE01S_16940</name>
</gene>
<name>A0A511RKT3_9DEIN</name>
<dbReference type="RefSeq" id="WP_147147846.1">
    <property type="nucleotide sequence ID" value="NZ_BJXN01000011.1"/>
</dbReference>
<proteinExistence type="predicted"/>
<dbReference type="EMBL" id="BJXN01000011">
    <property type="protein sequence ID" value="GEM90260.1"/>
    <property type="molecule type" value="Genomic_DNA"/>
</dbReference>
<reference evidence="2 3" key="1">
    <citation type="submission" date="2019-07" db="EMBL/GenBank/DDBJ databases">
        <title>Whole genome shotgun sequence of Oceanithermus desulfurans NBRC 100063.</title>
        <authorList>
            <person name="Hosoyama A."/>
            <person name="Uohara A."/>
            <person name="Ohji S."/>
            <person name="Ichikawa N."/>
        </authorList>
    </citation>
    <scope>NUCLEOTIDE SEQUENCE [LARGE SCALE GENOMIC DNA]</scope>
    <source>
        <strain evidence="2 3">NBRC 100063</strain>
    </source>
</reference>
<keyword evidence="1" id="KW-0472">Membrane</keyword>
<evidence type="ECO:0000313" key="2">
    <source>
        <dbReference type="EMBL" id="GEM90260.1"/>
    </source>
</evidence>
<sequence>MNALLERLRRRQPRWLHLEVRARGAPRIRLVLLLEPFETPLAFVLALAAWWNERRLGRRGGWRRLFEPSRLGLTELSPAEPLVEVKNRDAYVVIRVGGLL</sequence>
<dbReference type="Proteomes" id="UP000321827">
    <property type="component" value="Unassembled WGS sequence"/>
</dbReference>
<comment type="caution">
    <text evidence="2">The sequence shown here is derived from an EMBL/GenBank/DDBJ whole genome shotgun (WGS) entry which is preliminary data.</text>
</comment>
<feature type="transmembrane region" description="Helical" evidence="1">
    <location>
        <begin position="30"/>
        <end position="51"/>
    </location>
</feature>
<keyword evidence="1" id="KW-1133">Transmembrane helix</keyword>
<evidence type="ECO:0000313" key="3">
    <source>
        <dbReference type="Proteomes" id="UP000321827"/>
    </source>
</evidence>
<evidence type="ECO:0000256" key="1">
    <source>
        <dbReference type="SAM" id="Phobius"/>
    </source>
</evidence>
<organism evidence="2 3">
    <name type="scientific">Oceanithermus desulfurans NBRC 100063</name>
    <dbReference type="NCBI Taxonomy" id="1227550"/>
    <lineage>
        <taxon>Bacteria</taxon>
        <taxon>Thermotogati</taxon>
        <taxon>Deinococcota</taxon>
        <taxon>Deinococci</taxon>
        <taxon>Thermales</taxon>
        <taxon>Thermaceae</taxon>
        <taxon>Oceanithermus</taxon>
    </lineage>
</organism>
<protein>
    <submittedName>
        <fullName evidence="2">Uncharacterized protein</fullName>
    </submittedName>
</protein>
<dbReference type="AlphaFoldDB" id="A0A511RKT3"/>
<keyword evidence="1" id="KW-0812">Transmembrane</keyword>
<accession>A0A511RKT3</accession>
<dbReference type="OrthoDB" id="9895444at2"/>